<dbReference type="InterPro" id="IPR003593">
    <property type="entry name" value="AAA+_ATPase"/>
</dbReference>
<gene>
    <name evidence="7" type="ORF">GCM10011577_30490</name>
</gene>
<dbReference type="Pfam" id="PF00005">
    <property type="entry name" value="ABC_tran"/>
    <property type="match status" value="1"/>
</dbReference>
<dbReference type="SMART" id="SM00382">
    <property type="entry name" value="AAA"/>
    <property type="match status" value="1"/>
</dbReference>
<keyword evidence="8" id="KW-1185">Reference proteome</keyword>
<dbReference type="Proteomes" id="UP000596938">
    <property type="component" value="Unassembled WGS sequence"/>
</dbReference>
<evidence type="ECO:0000256" key="2">
    <source>
        <dbReference type="ARBA" id="ARBA00022448"/>
    </source>
</evidence>
<dbReference type="InterPro" id="IPR003439">
    <property type="entry name" value="ABC_transporter-like_ATP-bd"/>
</dbReference>
<evidence type="ECO:0000256" key="5">
    <source>
        <dbReference type="SAM" id="MobiDB-lite"/>
    </source>
</evidence>
<accession>A0ABQ1XVY2</accession>
<dbReference type="PROSITE" id="PS50893">
    <property type="entry name" value="ABC_TRANSPORTER_2"/>
    <property type="match status" value="1"/>
</dbReference>
<organism evidence="7 8">
    <name type="scientific">Pseudarthrobacter polychromogenes</name>
    <dbReference type="NCBI Taxonomy" id="1676"/>
    <lineage>
        <taxon>Bacteria</taxon>
        <taxon>Bacillati</taxon>
        <taxon>Actinomycetota</taxon>
        <taxon>Actinomycetes</taxon>
        <taxon>Micrococcales</taxon>
        <taxon>Micrococcaceae</taxon>
        <taxon>Pseudarthrobacter</taxon>
    </lineage>
</organism>
<dbReference type="PANTHER" id="PTHR43776">
    <property type="entry name" value="TRANSPORT ATP-BINDING PROTEIN"/>
    <property type="match status" value="1"/>
</dbReference>
<keyword evidence="2" id="KW-0813">Transport</keyword>
<dbReference type="RefSeq" id="WP_229666488.1">
    <property type="nucleotide sequence ID" value="NZ_BAAAWV010000001.1"/>
</dbReference>
<reference evidence="8" key="1">
    <citation type="journal article" date="2019" name="Int. J. Syst. Evol. Microbiol.">
        <title>The Global Catalogue of Microorganisms (GCM) 10K type strain sequencing project: providing services to taxonomists for standard genome sequencing and annotation.</title>
        <authorList>
            <consortium name="The Broad Institute Genomics Platform"/>
            <consortium name="The Broad Institute Genome Sequencing Center for Infectious Disease"/>
            <person name="Wu L."/>
            <person name="Ma J."/>
        </authorList>
    </citation>
    <scope>NUCLEOTIDE SEQUENCE [LARGE SCALE GENOMIC DNA]</scope>
    <source>
        <strain evidence="8">CGMCC 1.1927</strain>
    </source>
</reference>
<keyword evidence="3" id="KW-0547">Nucleotide-binding</keyword>
<evidence type="ECO:0000313" key="8">
    <source>
        <dbReference type="Proteomes" id="UP000596938"/>
    </source>
</evidence>
<feature type="region of interest" description="Disordered" evidence="5">
    <location>
        <begin position="1"/>
        <end position="27"/>
    </location>
</feature>
<dbReference type="EMBL" id="BMKU01000010">
    <property type="protein sequence ID" value="GGH04326.1"/>
    <property type="molecule type" value="Genomic_DNA"/>
</dbReference>
<keyword evidence="4 7" id="KW-0067">ATP-binding</keyword>
<name>A0ABQ1XVY2_9MICC</name>
<comment type="caution">
    <text evidence="7">The sequence shown here is derived from an EMBL/GenBank/DDBJ whole genome shotgun (WGS) entry which is preliminary data.</text>
</comment>
<dbReference type="GO" id="GO:0005524">
    <property type="term" value="F:ATP binding"/>
    <property type="evidence" value="ECO:0007669"/>
    <property type="project" value="UniProtKB-KW"/>
</dbReference>
<evidence type="ECO:0000256" key="3">
    <source>
        <dbReference type="ARBA" id="ARBA00022741"/>
    </source>
</evidence>
<evidence type="ECO:0000256" key="1">
    <source>
        <dbReference type="ARBA" id="ARBA00005417"/>
    </source>
</evidence>
<evidence type="ECO:0000259" key="6">
    <source>
        <dbReference type="PROSITE" id="PS50893"/>
    </source>
</evidence>
<dbReference type="SUPFAM" id="SSF52540">
    <property type="entry name" value="P-loop containing nucleoside triphosphate hydrolases"/>
    <property type="match status" value="1"/>
</dbReference>
<evidence type="ECO:0000256" key="4">
    <source>
        <dbReference type="ARBA" id="ARBA00022840"/>
    </source>
</evidence>
<feature type="domain" description="ABC transporter" evidence="6">
    <location>
        <begin position="32"/>
        <end position="286"/>
    </location>
</feature>
<protein>
    <submittedName>
        <fullName evidence="7">ABC transporter ATP-binding protein</fullName>
    </submittedName>
</protein>
<dbReference type="Gene3D" id="3.40.50.300">
    <property type="entry name" value="P-loop containing nucleotide triphosphate hydrolases"/>
    <property type="match status" value="1"/>
</dbReference>
<evidence type="ECO:0000313" key="7">
    <source>
        <dbReference type="EMBL" id="GGH04326.1"/>
    </source>
</evidence>
<comment type="similarity">
    <text evidence="1">Belongs to the ABC transporter superfamily.</text>
</comment>
<dbReference type="CDD" id="cd03257">
    <property type="entry name" value="ABC_NikE_OppD_transporters"/>
    <property type="match status" value="1"/>
</dbReference>
<proteinExistence type="inferred from homology"/>
<sequence length="304" mass="31135">MSDGGAFSNSDGGGSVSNSGGSNSGGSVTGALAADRVSFAYPAPRFRGGVHGTRHDGTLHNGTLHNVSLHLAPSSSTALVGSSGSGKSTLVRILLALAKPSAGTVALGAREVRPGLARSLRWYRQAVQYIPQNPAGSLDPRMTVSQLLGEPLRQLRVAGNHRALVGEALERVEVPAGLMERRPGELSGGQNQRVAIARALAVQPAYLLADEPVSGLDLPLRDTVLSLLSSLVREEGLGLLLVTHDLGTAARMCGTTSVMAHGRIVEHGPTHRVLDSPGSPEAAALVQASAALHFPPAVPAGAAP</sequence>
<dbReference type="InterPro" id="IPR027417">
    <property type="entry name" value="P-loop_NTPase"/>
</dbReference>
<dbReference type="InterPro" id="IPR050319">
    <property type="entry name" value="ABC_transp_ATP-bind"/>
</dbReference>
<dbReference type="PANTHER" id="PTHR43776:SF7">
    <property type="entry name" value="D,D-DIPEPTIDE TRANSPORT ATP-BINDING PROTEIN DDPF-RELATED"/>
    <property type="match status" value="1"/>
</dbReference>